<organism evidence="7 8">
    <name type="scientific">Trypanosoma brucei equiperdum</name>
    <dbReference type="NCBI Taxonomy" id="630700"/>
    <lineage>
        <taxon>Eukaryota</taxon>
        <taxon>Discoba</taxon>
        <taxon>Euglenozoa</taxon>
        <taxon>Kinetoplastea</taxon>
        <taxon>Metakinetoplastina</taxon>
        <taxon>Trypanosomatida</taxon>
        <taxon>Trypanosomatidae</taxon>
        <taxon>Trypanosoma</taxon>
    </lineage>
</organism>
<evidence type="ECO:0000256" key="1">
    <source>
        <dbReference type="ARBA" id="ARBA00004123"/>
    </source>
</evidence>
<dbReference type="Pfam" id="PF01138">
    <property type="entry name" value="RNase_PH"/>
    <property type="match status" value="1"/>
</dbReference>
<comment type="caution">
    <text evidence="7">The sequence shown here is derived from an EMBL/GenBank/DDBJ whole genome shotgun (WGS) entry which is preliminary data.</text>
</comment>
<protein>
    <submittedName>
        <fullName evidence="7">Ribosomal RNA processing protein 41B</fullName>
    </submittedName>
</protein>
<dbReference type="GO" id="GO:0016075">
    <property type="term" value="P:rRNA catabolic process"/>
    <property type="evidence" value="ECO:0007669"/>
    <property type="project" value="TreeGrafter"/>
</dbReference>
<dbReference type="GO" id="GO:0000176">
    <property type="term" value="C:nuclear exosome (RNase complex)"/>
    <property type="evidence" value="ECO:0007669"/>
    <property type="project" value="TreeGrafter"/>
</dbReference>
<dbReference type="Proteomes" id="UP000266743">
    <property type="component" value="Chromosome 2"/>
</dbReference>
<dbReference type="PANTHER" id="PTHR11953">
    <property type="entry name" value="EXOSOME COMPLEX COMPONENT"/>
    <property type="match status" value="1"/>
</dbReference>
<dbReference type="GO" id="GO:0003723">
    <property type="term" value="F:RNA binding"/>
    <property type="evidence" value="ECO:0007669"/>
    <property type="project" value="TreeGrafter"/>
</dbReference>
<dbReference type="PANTHER" id="PTHR11953:SF1">
    <property type="entry name" value="EXOSOME COMPLEX COMPONENT RRP46"/>
    <property type="match status" value="1"/>
</dbReference>
<dbReference type="InterPro" id="IPR001247">
    <property type="entry name" value="ExoRNase_PH_dom1"/>
</dbReference>
<dbReference type="GO" id="GO:0005730">
    <property type="term" value="C:nucleolus"/>
    <property type="evidence" value="ECO:0007669"/>
    <property type="project" value="TreeGrafter"/>
</dbReference>
<accession>A0A3L6LF55</accession>
<keyword evidence="3" id="KW-0698">rRNA processing</keyword>
<proteinExistence type="inferred from homology"/>
<dbReference type="EMBL" id="QSBY01000002">
    <property type="protein sequence ID" value="RHW74017.1"/>
    <property type="molecule type" value="Genomic_DNA"/>
</dbReference>
<evidence type="ECO:0000256" key="3">
    <source>
        <dbReference type="ARBA" id="ARBA00022552"/>
    </source>
</evidence>
<dbReference type="GO" id="GO:0006364">
    <property type="term" value="P:rRNA processing"/>
    <property type="evidence" value="ECO:0007669"/>
    <property type="project" value="UniProtKB-KW"/>
</dbReference>
<dbReference type="InterPro" id="IPR020568">
    <property type="entry name" value="Ribosomal_Su5_D2-typ_SF"/>
</dbReference>
<dbReference type="InterPro" id="IPR027408">
    <property type="entry name" value="PNPase/RNase_PH_dom_sf"/>
</dbReference>
<feature type="domain" description="Exoribonuclease phosphorolytic" evidence="6">
    <location>
        <begin position="14"/>
        <end position="149"/>
    </location>
</feature>
<keyword evidence="5" id="KW-0539">Nucleus</keyword>
<evidence type="ECO:0000259" key="6">
    <source>
        <dbReference type="Pfam" id="PF01138"/>
    </source>
</evidence>
<evidence type="ECO:0000256" key="4">
    <source>
        <dbReference type="ARBA" id="ARBA00022835"/>
    </source>
</evidence>
<evidence type="ECO:0000256" key="2">
    <source>
        <dbReference type="ARBA" id="ARBA00006678"/>
    </source>
</evidence>
<dbReference type="GO" id="GO:0000177">
    <property type="term" value="C:cytoplasmic exosome (RNase complex)"/>
    <property type="evidence" value="ECO:0007669"/>
    <property type="project" value="TreeGrafter"/>
</dbReference>
<evidence type="ECO:0000313" key="7">
    <source>
        <dbReference type="EMBL" id="RHW74017.1"/>
    </source>
</evidence>
<dbReference type="AlphaFoldDB" id="A0A3L6LF55"/>
<gene>
    <name evidence="7" type="primary">RRP41B</name>
    <name evidence="7" type="ORF">DPX39_020005700</name>
</gene>
<reference evidence="7 8" key="1">
    <citation type="submission" date="2018-09" db="EMBL/GenBank/DDBJ databases">
        <title>whole genome sequence of T. equiperdum IVM-t1 strain.</title>
        <authorList>
            <person name="Suganuma K."/>
        </authorList>
    </citation>
    <scope>NUCLEOTIDE SEQUENCE [LARGE SCALE GENOMIC DNA]</scope>
    <source>
        <strain evidence="7 8">IVM-t1</strain>
    </source>
</reference>
<evidence type="ECO:0000256" key="5">
    <source>
        <dbReference type="ARBA" id="ARBA00023242"/>
    </source>
</evidence>
<evidence type="ECO:0000313" key="8">
    <source>
        <dbReference type="Proteomes" id="UP000266743"/>
    </source>
</evidence>
<sequence length="256" mass="27969">MATISRRDGRTAREMRGKELRTSDLSQFDGSAWYSQGLTAVTVAINGPTAARQENYRRCTTCIHVNRAARIPQEGGTGRLIMMERRERERCEDGELKQFLASLVEAIVCLDRFPRCVLEAHVTVLMDDGALFAVASNAIMCALLDAGVPCRSTIAAVSLLMCNPEASGNEGEPEIFLDPTAVEESTDEVRSYASATFVLTNTGGEAVLASRVQARPRSSAYSRPITPKDLSRMFALAAKAAETLFVFFRNCSMALE</sequence>
<dbReference type="InterPro" id="IPR050080">
    <property type="entry name" value="RNase_PH"/>
</dbReference>
<comment type="subcellular location">
    <subcellularLocation>
        <location evidence="1">Nucleus</location>
    </subcellularLocation>
</comment>
<name>A0A3L6LF55_9TRYP</name>
<dbReference type="Gene3D" id="3.30.230.70">
    <property type="entry name" value="GHMP Kinase, N-terminal domain"/>
    <property type="match status" value="1"/>
</dbReference>
<keyword evidence="4" id="KW-0271">Exosome</keyword>
<dbReference type="SUPFAM" id="SSF54211">
    <property type="entry name" value="Ribosomal protein S5 domain 2-like"/>
    <property type="match status" value="1"/>
</dbReference>
<dbReference type="GO" id="GO:0071028">
    <property type="term" value="P:nuclear mRNA surveillance"/>
    <property type="evidence" value="ECO:0007669"/>
    <property type="project" value="TreeGrafter"/>
</dbReference>
<dbReference type="GO" id="GO:0034475">
    <property type="term" value="P:U4 snRNA 3'-end processing"/>
    <property type="evidence" value="ECO:0007669"/>
    <property type="project" value="TreeGrafter"/>
</dbReference>
<comment type="similarity">
    <text evidence="2">Belongs to the RNase PH family.</text>
</comment>
<dbReference type="GO" id="GO:0071051">
    <property type="term" value="P:poly(A)-dependent snoRNA 3'-end processing"/>
    <property type="evidence" value="ECO:0007669"/>
    <property type="project" value="TreeGrafter"/>
</dbReference>